<dbReference type="PANTHER" id="PTHR32322:SF9">
    <property type="entry name" value="AMINO-ACID METABOLITE EFFLUX PUMP-RELATED"/>
    <property type="match status" value="1"/>
</dbReference>
<feature type="transmembrane region" description="Helical" evidence="6">
    <location>
        <begin position="241"/>
        <end position="261"/>
    </location>
</feature>
<feature type="transmembrane region" description="Helical" evidence="6">
    <location>
        <begin position="33"/>
        <end position="51"/>
    </location>
</feature>
<feature type="transmembrane region" description="Helical" evidence="6">
    <location>
        <begin position="172"/>
        <end position="194"/>
    </location>
</feature>
<dbReference type="InterPro" id="IPR037185">
    <property type="entry name" value="EmrE-like"/>
</dbReference>
<evidence type="ECO:0000256" key="2">
    <source>
        <dbReference type="ARBA" id="ARBA00007362"/>
    </source>
</evidence>
<feature type="transmembrane region" description="Helical" evidence="6">
    <location>
        <begin position="267"/>
        <end position="286"/>
    </location>
</feature>
<accession>A0A840UQX0</accession>
<proteinExistence type="inferred from homology"/>
<reference evidence="8 9" key="1">
    <citation type="submission" date="2020-08" db="EMBL/GenBank/DDBJ databases">
        <title>Genomic Encyclopedia of Type Strains, Phase IV (KMG-IV): sequencing the most valuable type-strain genomes for metagenomic binning, comparative biology and taxonomic classification.</title>
        <authorList>
            <person name="Goeker M."/>
        </authorList>
    </citation>
    <scope>NUCLEOTIDE SEQUENCE [LARGE SCALE GENOMIC DNA]</scope>
    <source>
        <strain evidence="8 9">DSM 24661</strain>
    </source>
</reference>
<feature type="transmembrane region" description="Helical" evidence="6">
    <location>
        <begin position="206"/>
        <end position="229"/>
    </location>
</feature>
<feature type="transmembrane region" description="Helical" evidence="6">
    <location>
        <begin position="7"/>
        <end position="27"/>
    </location>
</feature>
<feature type="domain" description="EamA" evidence="7">
    <location>
        <begin position="141"/>
        <end position="282"/>
    </location>
</feature>
<evidence type="ECO:0000256" key="6">
    <source>
        <dbReference type="SAM" id="Phobius"/>
    </source>
</evidence>
<sequence length="308" mass="33232">MNKKDTCLGLLTVVIWGLNFIAIHIGLNTVPPLLLGSLRFCAVTFPLIFIIPRPPIAWRWLIALGLTINTGQFAFLFMGMKLGMPSGLASLIIQAQVFFTLIFAAALLAEKWHINHILGLLTAACGMAVIGAQHGVNMTLLGFILTVGAAASWAMGNIITRKSSIGTPAYSALSLVVWSGAIAIIPLLILSYFIEGPAAWLNAWHLADITTISSLIYLAYIASLVGYVIWSKLLAKYPAGLVSPLALLVPVVGIASSAILFNEHLSVYQIIGVLLVMLGLLIHVFGQKYLENFSSILIKNFKPTHNKT</sequence>
<organism evidence="8 9">
    <name type="scientific">Pectinatus brassicae</name>
    <dbReference type="NCBI Taxonomy" id="862415"/>
    <lineage>
        <taxon>Bacteria</taxon>
        <taxon>Bacillati</taxon>
        <taxon>Bacillota</taxon>
        <taxon>Negativicutes</taxon>
        <taxon>Selenomonadales</taxon>
        <taxon>Selenomonadaceae</taxon>
        <taxon>Pectinatus</taxon>
    </lineage>
</organism>
<dbReference type="EMBL" id="JACHFH010000001">
    <property type="protein sequence ID" value="MBB5334955.1"/>
    <property type="molecule type" value="Genomic_DNA"/>
</dbReference>
<evidence type="ECO:0000256" key="1">
    <source>
        <dbReference type="ARBA" id="ARBA00004141"/>
    </source>
</evidence>
<dbReference type="SUPFAM" id="SSF103481">
    <property type="entry name" value="Multidrug resistance efflux transporter EmrE"/>
    <property type="match status" value="2"/>
</dbReference>
<dbReference type="AlphaFoldDB" id="A0A840UQX0"/>
<gene>
    <name evidence="8" type="ORF">HNR32_000055</name>
</gene>
<dbReference type="InterPro" id="IPR050638">
    <property type="entry name" value="AA-Vitamin_Transporters"/>
</dbReference>
<keyword evidence="4 6" id="KW-1133">Transmembrane helix</keyword>
<name>A0A840UQX0_9FIRM</name>
<evidence type="ECO:0000256" key="5">
    <source>
        <dbReference type="ARBA" id="ARBA00023136"/>
    </source>
</evidence>
<dbReference type="InterPro" id="IPR000620">
    <property type="entry name" value="EamA_dom"/>
</dbReference>
<protein>
    <submittedName>
        <fullName evidence="8">O-acetylserine/cysteine efflux transporter</fullName>
    </submittedName>
</protein>
<feature type="transmembrane region" description="Helical" evidence="6">
    <location>
        <begin position="91"/>
        <end position="109"/>
    </location>
</feature>
<dbReference type="PANTHER" id="PTHR32322">
    <property type="entry name" value="INNER MEMBRANE TRANSPORTER"/>
    <property type="match status" value="1"/>
</dbReference>
<keyword evidence="9" id="KW-1185">Reference proteome</keyword>
<feature type="transmembrane region" description="Helical" evidence="6">
    <location>
        <begin position="116"/>
        <end position="134"/>
    </location>
</feature>
<evidence type="ECO:0000256" key="4">
    <source>
        <dbReference type="ARBA" id="ARBA00022989"/>
    </source>
</evidence>
<dbReference type="Pfam" id="PF00892">
    <property type="entry name" value="EamA"/>
    <property type="match status" value="2"/>
</dbReference>
<evidence type="ECO:0000313" key="8">
    <source>
        <dbReference type="EMBL" id="MBB5334955.1"/>
    </source>
</evidence>
<feature type="transmembrane region" description="Helical" evidence="6">
    <location>
        <begin position="58"/>
        <end position="79"/>
    </location>
</feature>
<dbReference type="GO" id="GO:0016020">
    <property type="term" value="C:membrane"/>
    <property type="evidence" value="ECO:0007669"/>
    <property type="project" value="UniProtKB-SubCell"/>
</dbReference>
<evidence type="ECO:0000313" key="9">
    <source>
        <dbReference type="Proteomes" id="UP000559117"/>
    </source>
</evidence>
<evidence type="ECO:0000259" key="7">
    <source>
        <dbReference type="Pfam" id="PF00892"/>
    </source>
</evidence>
<feature type="domain" description="EamA" evidence="7">
    <location>
        <begin position="7"/>
        <end position="130"/>
    </location>
</feature>
<comment type="subcellular location">
    <subcellularLocation>
        <location evidence="1">Membrane</location>
        <topology evidence="1">Multi-pass membrane protein</topology>
    </subcellularLocation>
</comment>
<comment type="caution">
    <text evidence="8">The sequence shown here is derived from an EMBL/GenBank/DDBJ whole genome shotgun (WGS) entry which is preliminary data.</text>
</comment>
<keyword evidence="5 6" id="KW-0472">Membrane</keyword>
<keyword evidence="3 6" id="KW-0812">Transmembrane</keyword>
<dbReference type="RefSeq" id="WP_183858791.1">
    <property type="nucleotide sequence ID" value="NZ_JACHFH010000001.1"/>
</dbReference>
<feature type="transmembrane region" description="Helical" evidence="6">
    <location>
        <begin position="140"/>
        <end position="160"/>
    </location>
</feature>
<dbReference type="Proteomes" id="UP000559117">
    <property type="component" value="Unassembled WGS sequence"/>
</dbReference>
<evidence type="ECO:0000256" key="3">
    <source>
        <dbReference type="ARBA" id="ARBA00022692"/>
    </source>
</evidence>
<comment type="similarity">
    <text evidence="2">Belongs to the EamA transporter family.</text>
</comment>